<protein>
    <submittedName>
        <fullName evidence="1">Uncharacterized protein</fullName>
    </submittedName>
</protein>
<comment type="caution">
    <text evidence="1">The sequence shown here is derived from an EMBL/GenBank/DDBJ whole genome shotgun (WGS) entry which is preliminary data.</text>
</comment>
<organism evidence="1 2">
    <name type="scientific">Acidithiobacillus marinus</name>
    <dbReference type="NCBI Taxonomy" id="187490"/>
    <lineage>
        <taxon>Bacteria</taxon>
        <taxon>Pseudomonadati</taxon>
        <taxon>Pseudomonadota</taxon>
        <taxon>Acidithiobacillia</taxon>
        <taxon>Acidithiobacillales</taxon>
        <taxon>Acidithiobacillaceae</taxon>
        <taxon>Acidithiobacillus</taxon>
    </lineage>
</organism>
<sequence length="115" mass="12615">MAKVITIKVLYEDQAVEEELKDVVSSMSGVLDASVDDIGITNDALDDSIANGTYAPGDAFRNWVIHLHGHEYWSEEYGISHVNLATRYASTDSSSSTPGYGKKPYTWMLDPSALN</sequence>
<dbReference type="EMBL" id="MXAV01000048">
    <property type="protein sequence ID" value="PKY09828.1"/>
    <property type="molecule type" value="Genomic_DNA"/>
</dbReference>
<keyword evidence="2" id="KW-1185">Reference proteome</keyword>
<proteinExistence type="predicted"/>
<dbReference type="Proteomes" id="UP000234329">
    <property type="component" value="Unassembled WGS sequence"/>
</dbReference>
<dbReference type="AlphaFoldDB" id="A0A2I1DIY0"/>
<reference evidence="1 2" key="1">
    <citation type="submission" date="2017-03" db="EMBL/GenBank/DDBJ databases">
        <title>Draft genime sequence of the acidophilic sulfur-oxidizing bacterium Acidithiobacillus sp. SH, isolated from seawater.</title>
        <authorList>
            <person name="Sharmin S."/>
            <person name="Tokuhisa M."/>
            <person name="Kanao T."/>
            <person name="Kamimura K."/>
        </authorList>
    </citation>
    <scope>NUCLEOTIDE SEQUENCE [LARGE SCALE GENOMIC DNA]</scope>
    <source>
        <strain evidence="1 2">SH</strain>
    </source>
</reference>
<dbReference type="RefSeq" id="WP_101538698.1">
    <property type="nucleotide sequence ID" value="NZ_MXAV01000048.1"/>
</dbReference>
<evidence type="ECO:0000313" key="1">
    <source>
        <dbReference type="EMBL" id="PKY09828.1"/>
    </source>
</evidence>
<accession>A0A2I1DIY0</accession>
<evidence type="ECO:0000313" key="2">
    <source>
        <dbReference type="Proteomes" id="UP000234329"/>
    </source>
</evidence>
<dbReference type="InParanoid" id="A0A2I1DIY0"/>
<gene>
    <name evidence="1" type="ORF">B1757_12830</name>
</gene>
<name>A0A2I1DIY0_9PROT</name>
<dbReference type="OrthoDB" id="10009405at2"/>